<name>A0A8S5VHN8_9CAUD</name>
<organism evidence="1">
    <name type="scientific">Siphoviridae sp. ctNxi14</name>
    <dbReference type="NCBI Taxonomy" id="2825475"/>
    <lineage>
        <taxon>Viruses</taxon>
        <taxon>Duplodnaviria</taxon>
        <taxon>Heunggongvirae</taxon>
        <taxon>Uroviricota</taxon>
        <taxon>Caudoviricetes</taxon>
    </lineage>
</organism>
<reference evidence="1" key="1">
    <citation type="journal article" date="2021" name="Proc. Natl. Acad. Sci. U.S.A.">
        <title>A Catalog of Tens of Thousands of Viruses from Human Metagenomes Reveals Hidden Associations with Chronic Diseases.</title>
        <authorList>
            <person name="Tisza M.J."/>
            <person name="Buck C.B."/>
        </authorList>
    </citation>
    <scope>NUCLEOTIDE SEQUENCE</scope>
    <source>
        <strain evidence="1">CtNxi14</strain>
    </source>
</reference>
<evidence type="ECO:0000313" key="1">
    <source>
        <dbReference type="EMBL" id="DAG06123.1"/>
    </source>
</evidence>
<proteinExistence type="predicted"/>
<dbReference type="EMBL" id="BK016266">
    <property type="protein sequence ID" value="DAG06123.1"/>
    <property type="molecule type" value="Genomic_DNA"/>
</dbReference>
<accession>A0A8S5VHN8</accession>
<protein>
    <submittedName>
        <fullName evidence="1">Uncharacterized protein</fullName>
    </submittedName>
</protein>
<sequence length="76" mass="9182">MENFYWVEIQYDDDEKCRHFQTPFVLFANSKEEAKVKIEREVPGKFFVVSIVELDKSLVFHPHDLFNLKSKCLLWE</sequence>